<feature type="domain" description="Glycosyltransferase 2-like" evidence="4">
    <location>
        <begin position="7"/>
        <end position="166"/>
    </location>
</feature>
<evidence type="ECO:0000313" key="5">
    <source>
        <dbReference type="EMBL" id="MFD2113169.1"/>
    </source>
</evidence>
<dbReference type="PANTHER" id="PTHR43685">
    <property type="entry name" value="GLYCOSYLTRANSFERASE"/>
    <property type="match status" value="1"/>
</dbReference>
<evidence type="ECO:0000256" key="1">
    <source>
        <dbReference type="ARBA" id="ARBA00006739"/>
    </source>
</evidence>
<evidence type="ECO:0000313" key="6">
    <source>
        <dbReference type="Proteomes" id="UP001597337"/>
    </source>
</evidence>
<dbReference type="InterPro" id="IPR001173">
    <property type="entry name" value="Glyco_trans_2-like"/>
</dbReference>
<dbReference type="EMBL" id="JBHUHX010000043">
    <property type="protein sequence ID" value="MFD2113169.1"/>
    <property type="molecule type" value="Genomic_DNA"/>
</dbReference>
<dbReference type="Gene3D" id="3.90.550.10">
    <property type="entry name" value="Spore Coat Polysaccharide Biosynthesis Protein SpsA, Chain A"/>
    <property type="match status" value="1"/>
</dbReference>
<organism evidence="5 6">
    <name type="scientific">Thiorhodococcus fuscus</name>
    <dbReference type="NCBI Taxonomy" id="527200"/>
    <lineage>
        <taxon>Bacteria</taxon>
        <taxon>Pseudomonadati</taxon>
        <taxon>Pseudomonadota</taxon>
        <taxon>Gammaproteobacteria</taxon>
        <taxon>Chromatiales</taxon>
        <taxon>Chromatiaceae</taxon>
        <taxon>Thiorhodococcus</taxon>
    </lineage>
</organism>
<dbReference type="Pfam" id="PF00535">
    <property type="entry name" value="Glycos_transf_2"/>
    <property type="match status" value="1"/>
</dbReference>
<evidence type="ECO:0000259" key="4">
    <source>
        <dbReference type="Pfam" id="PF00535"/>
    </source>
</evidence>
<comment type="caution">
    <text evidence="5">The sequence shown here is derived from an EMBL/GenBank/DDBJ whole genome shotgun (WGS) entry which is preliminary data.</text>
</comment>
<sequence>MSGLAISVVMPNYNRADRLSLAIDSLLAQTFTDFELIVVDDGSTDESLDVIARYAARDSRIRFLSLPINGGQGIARALGNDAAEGRYIAVMDNDDIAFPQRLETQYAFMESNPEITLAGSNAIKVMPNQRMQMRLPEMDSAIKARLLLVDAAFVHPTVIMRRDFLRKHNLNYAAERRGDDDYEFYNRLLQAGARFANMPQTLLEYHRHGGNTSSNTPRLQQDKLPLRRFLLGLFYPDLTGREVLDLARIMQMHLKVNIKDAYAGILAAEKAMRIQVSQFGEDHSILNAFIYRAVMRLEQALKKSVALNQGDANLEPAVLGS</sequence>
<dbReference type="InterPro" id="IPR029044">
    <property type="entry name" value="Nucleotide-diphossugar_trans"/>
</dbReference>
<reference evidence="6" key="1">
    <citation type="journal article" date="2019" name="Int. J. Syst. Evol. Microbiol.">
        <title>The Global Catalogue of Microorganisms (GCM) 10K type strain sequencing project: providing services to taxonomists for standard genome sequencing and annotation.</title>
        <authorList>
            <consortium name="The Broad Institute Genomics Platform"/>
            <consortium name="The Broad Institute Genome Sequencing Center for Infectious Disease"/>
            <person name="Wu L."/>
            <person name="Ma J."/>
        </authorList>
    </citation>
    <scope>NUCLEOTIDE SEQUENCE [LARGE SCALE GENOMIC DNA]</scope>
    <source>
        <strain evidence="6">KACC 12597</strain>
    </source>
</reference>
<proteinExistence type="inferred from homology"/>
<name>A0ABW4YAS8_9GAMM</name>
<evidence type="ECO:0000256" key="3">
    <source>
        <dbReference type="ARBA" id="ARBA00022679"/>
    </source>
</evidence>
<protein>
    <submittedName>
        <fullName evidence="5">Glycosyltransferase family 2 protein</fullName>
    </submittedName>
</protein>
<dbReference type="SUPFAM" id="SSF53448">
    <property type="entry name" value="Nucleotide-diphospho-sugar transferases"/>
    <property type="match status" value="1"/>
</dbReference>
<gene>
    <name evidence="5" type="ORF">ACFSJC_15065</name>
</gene>
<dbReference type="InterPro" id="IPR050834">
    <property type="entry name" value="Glycosyltransf_2"/>
</dbReference>
<comment type="similarity">
    <text evidence="1">Belongs to the glycosyltransferase 2 family.</text>
</comment>
<dbReference type="RefSeq" id="WP_386027870.1">
    <property type="nucleotide sequence ID" value="NZ_JBHUHX010000043.1"/>
</dbReference>
<keyword evidence="2" id="KW-0328">Glycosyltransferase</keyword>
<accession>A0ABW4YAS8</accession>
<dbReference type="CDD" id="cd00761">
    <property type="entry name" value="Glyco_tranf_GTA_type"/>
    <property type="match status" value="1"/>
</dbReference>
<keyword evidence="3" id="KW-0808">Transferase</keyword>
<evidence type="ECO:0000256" key="2">
    <source>
        <dbReference type="ARBA" id="ARBA00022676"/>
    </source>
</evidence>
<dbReference type="Proteomes" id="UP001597337">
    <property type="component" value="Unassembled WGS sequence"/>
</dbReference>
<dbReference type="PANTHER" id="PTHR43685:SF5">
    <property type="entry name" value="GLYCOSYLTRANSFERASE EPSE-RELATED"/>
    <property type="match status" value="1"/>
</dbReference>
<keyword evidence="6" id="KW-1185">Reference proteome</keyword>